<dbReference type="AlphaFoldDB" id="A0A1Q5UI92"/>
<reference evidence="1 2" key="1">
    <citation type="submission" date="2016-10" db="EMBL/GenBank/DDBJ databases">
        <title>Genome sequence of the ascomycete fungus Penicillium subrubescens.</title>
        <authorList>
            <person name="De Vries R.P."/>
            <person name="Peng M."/>
            <person name="Dilokpimol A."/>
            <person name="Hilden K."/>
            <person name="Makela M.R."/>
            <person name="Grigoriev I."/>
            <person name="Riley R."/>
            <person name="Granchi Z."/>
        </authorList>
    </citation>
    <scope>NUCLEOTIDE SEQUENCE [LARGE SCALE GENOMIC DNA]</scope>
    <source>
        <strain evidence="1 2">CBS 132785</strain>
    </source>
</reference>
<organism evidence="1 2">
    <name type="scientific">Penicillium subrubescens</name>
    <dbReference type="NCBI Taxonomy" id="1316194"/>
    <lineage>
        <taxon>Eukaryota</taxon>
        <taxon>Fungi</taxon>
        <taxon>Dikarya</taxon>
        <taxon>Ascomycota</taxon>
        <taxon>Pezizomycotina</taxon>
        <taxon>Eurotiomycetes</taxon>
        <taxon>Eurotiomycetidae</taxon>
        <taxon>Eurotiales</taxon>
        <taxon>Aspergillaceae</taxon>
        <taxon>Penicillium</taxon>
    </lineage>
</organism>
<name>A0A1Q5UI92_9EURO</name>
<accession>A0A1Q5UI92</accession>
<protein>
    <submittedName>
        <fullName evidence="1">Uncharacterized protein</fullName>
    </submittedName>
</protein>
<keyword evidence="2" id="KW-1185">Reference proteome</keyword>
<dbReference type="Proteomes" id="UP000186955">
    <property type="component" value="Unassembled WGS sequence"/>
</dbReference>
<sequence>MSAGCRAFRPLLATSSFYKKVSGGLIFASQDKNLVKANLLMSEFSGVTLLPLVQKAILSINPCSAVQGQKFYQKSSLTSTTRLSYLFGTLWSFPALCHE</sequence>
<evidence type="ECO:0000313" key="1">
    <source>
        <dbReference type="EMBL" id="OKP12200.1"/>
    </source>
</evidence>
<evidence type="ECO:0000313" key="2">
    <source>
        <dbReference type="Proteomes" id="UP000186955"/>
    </source>
</evidence>
<comment type="caution">
    <text evidence="1">The sequence shown here is derived from an EMBL/GenBank/DDBJ whole genome shotgun (WGS) entry which is preliminary data.</text>
</comment>
<dbReference type="EMBL" id="MNBE01000235">
    <property type="protein sequence ID" value="OKP12200.1"/>
    <property type="molecule type" value="Genomic_DNA"/>
</dbReference>
<proteinExistence type="predicted"/>
<gene>
    <name evidence="1" type="ORF">PENSUB_2223</name>
</gene>